<keyword evidence="9" id="KW-0732">Signal</keyword>
<dbReference type="EMBL" id="CAXAMM010000792">
    <property type="protein sequence ID" value="CAK8988978.1"/>
    <property type="molecule type" value="Genomic_DNA"/>
</dbReference>
<dbReference type="Gene3D" id="1.20.1600.10">
    <property type="entry name" value="Outer membrane efflux proteins (OEP)"/>
    <property type="match status" value="1"/>
</dbReference>
<sequence length="477" mass="52570">MASAFKRAVTTGALLCSVAIWTPAHAISLHEAVGTAVESNPEIGQASENREAIEFELRQARGLYLPRVDLEGSTGVRRLDNDTRRALGTEDEALTPTEFSAVVTQTLFNGGGRLAEKNRQAARVDSASFRVLERSEAIGLQVVREYLEYLLQEKILRATASNLSFHRQIENNVSSLISSGALTEADRQQVGERVLAAQARMQEAEREKSAAEIRFLKLVGKPIGTASMPPSVKGRLPKSLAAAIGSARNQNPRVHVATADVDVAEAEVNAARSGQLPEFFLEGRARTGYDIDGDDGRTHDFQARIVGRWRIFNGGIAKANTQEHVRRAGEARLALHQTYREIEESVRDSWDQRDRQAVLSQTLRRQANQSALLVKTYGEQFDIGQRTLLDVLDAQNTRYNVEVLAYTADFSSLFADYRLLAATGTLLQTLGLTAPQQADAYAREEFDVPATPPTETYARVPSRQENSLPMDLLAPIR</sequence>
<evidence type="ECO:0000256" key="2">
    <source>
        <dbReference type="ARBA" id="ARBA00022448"/>
    </source>
</evidence>
<keyword evidence="2" id="KW-0813">Transport</keyword>
<dbReference type="PANTHER" id="PTHR30026">
    <property type="entry name" value="OUTER MEMBRANE PROTEIN TOLC"/>
    <property type="match status" value="1"/>
</dbReference>
<keyword evidence="6" id="KW-0998">Cell outer membrane</keyword>
<evidence type="ECO:0000256" key="9">
    <source>
        <dbReference type="SAM" id="SignalP"/>
    </source>
</evidence>
<feature type="region of interest" description="Disordered" evidence="8">
    <location>
        <begin position="446"/>
        <end position="477"/>
    </location>
</feature>
<keyword evidence="4" id="KW-0812">Transmembrane</keyword>
<protein>
    <submittedName>
        <fullName evidence="10">Outer membrane efflux protein BepC</fullName>
    </submittedName>
</protein>
<reference evidence="10 11" key="1">
    <citation type="submission" date="2024-02" db="EMBL/GenBank/DDBJ databases">
        <authorList>
            <person name="Chen Y."/>
            <person name="Shah S."/>
            <person name="Dougan E. K."/>
            <person name="Thang M."/>
            <person name="Chan C."/>
        </authorList>
    </citation>
    <scope>NUCLEOTIDE SEQUENCE [LARGE SCALE GENOMIC DNA]</scope>
</reference>
<dbReference type="PANTHER" id="PTHR30026:SF22">
    <property type="entry name" value="OUTER MEMBRANE EFFLUX PROTEIN"/>
    <property type="match status" value="1"/>
</dbReference>
<keyword evidence="3" id="KW-1134">Transmembrane beta strand</keyword>
<dbReference type="Proteomes" id="UP001642464">
    <property type="component" value="Unassembled WGS sequence"/>
</dbReference>
<dbReference type="Pfam" id="PF02321">
    <property type="entry name" value="OEP"/>
    <property type="match status" value="2"/>
</dbReference>
<evidence type="ECO:0000256" key="1">
    <source>
        <dbReference type="ARBA" id="ARBA00004442"/>
    </source>
</evidence>
<comment type="subcellular location">
    <subcellularLocation>
        <location evidence="1">Cell outer membrane</location>
    </subcellularLocation>
</comment>
<keyword evidence="7" id="KW-0175">Coiled coil</keyword>
<organism evidence="10 11">
    <name type="scientific">Durusdinium trenchii</name>
    <dbReference type="NCBI Taxonomy" id="1381693"/>
    <lineage>
        <taxon>Eukaryota</taxon>
        <taxon>Sar</taxon>
        <taxon>Alveolata</taxon>
        <taxon>Dinophyceae</taxon>
        <taxon>Suessiales</taxon>
        <taxon>Symbiodiniaceae</taxon>
        <taxon>Durusdinium</taxon>
    </lineage>
</organism>
<proteinExistence type="predicted"/>
<keyword evidence="5" id="KW-0472">Membrane</keyword>
<dbReference type="SUPFAM" id="SSF56954">
    <property type="entry name" value="Outer membrane efflux proteins (OEP)"/>
    <property type="match status" value="1"/>
</dbReference>
<feature type="signal peptide" evidence="9">
    <location>
        <begin position="1"/>
        <end position="26"/>
    </location>
</feature>
<gene>
    <name evidence="10" type="ORF">SCF082_LOCUS1619</name>
</gene>
<dbReference type="InterPro" id="IPR003423">
    <property type="entry name" value="OMP_efflux"/>
</dbReference>
<evidence type="ECO:0000313" key="10">
    <source>
        <dbReference type="EMBL" id="CAK8988978.1"/>
    </source>
</evidence>
<evidence type="ECO:0000256" key="8">
    <source>
        <dbReference type="SAM" id="MobiDB-lite"/>
    </source>
</evidence>
<name>A0ABP0HFI3_9DINO</name>
<accession>A0ABP0HFI3</accession>
<feature type="coiled-coil region" evidence="7">
    <location>
        <begin position="187"/>
        <end position="214"/>
    </location>
</feature>
<evidence type="ECO:0000313" key="11">
    <source>
        <dbReference type="Proteomes" id="UP001642464"/>
    </source>
</evidence>
<feature type="chain" id="PRO_5045280814" evidence="9">
    <location>
        <begin position="27"/>
        <end position="477"/>
    </location>
</feature>
<evidence type="ECO:0000256" key="7">
    <source>
        <dbReference type="SAM" id="Coils"/>
    </source>
</evidence>
<comment type="caution">
    <text evidence="10">The sequence shown here is derived from an EMBL/GenBank/DDBJ whole genome shotgun (WGS) entry which is preliminary data.</text>
</comment>
<evidence type="ECO:0000256" key="6">
    <source>
        <dbReference type="ARBA" id="ARBA00023237"/>
    </source>
</evidence>
<dbReference type="InterPro" id="IPR051906">
    <property type="entry name" value="TolC-like"/>
</dbReference>
<evidence type="ECO:0000256" key="3">
    <source>
        <dbReference type="ARBA" id="ARBA00022452"/>
    </source>
</evidence>
<keyword evidence="11" id="KW-1185">Reference proteome</keyword>
<evidence type="ECO:0000256" key="4">
    <source>
        <dbReference type="ARBA" id="ARBA00022692"/>
    </source>
</evidence>
<evidence type="ECO:0000256" key="5">
    <source>
        <dbReference type="ARBA" id="ARBA00023136"/>
    </source>
</evidence>